<evidence type="ECO:0000313" key="2">
    <source>
        <dbReference type="EMBL" id="THJ44931.1"/>
    </source>
</evidence>
<sequence length="125" mass="13082">MITVKYVVTDSKGNEVGTFTDANEADAHDKKIAAMEKIMAVISTIPAMAALDERMQEDIAMALVDRKEDVEKALAACTGKKPRKPRKPREVPVAAPAVEPPGASGKPSSSDAGPNGNEPALAPVS</sequence>
<dbReference type="RefSeq" id="WP_136501753.1">
    <property type="nucleotide sequence ID" value="NZ_SSUX01000008.1"/>
</dbReference>
<evidence type="ECO:0000313" key="3">
    <source>
        <dbReference type="Proteomes" id="UP000309618"/>
    </source>
</evidence>
<dbReference type="AlphaFoldDB" id="A0A4S5CJW0"/>
<feature type="region of interest" description="Disordered" evidence="1">
    <location>
        <begin position="75"/>
        <end position="125"/>
    </location>
</feature>
<reference evidence="2 3" key="1">
    <citation type="submission" date="2019-04" db="EMBL/GenBank/DDBJ databases">
        <title>Comparative genomics of Aeromonas veronii strains pathogenic to fish.</title>
        <authorList>
            <person name="Cascarano M.C."/>
            <person name="Smyrli M."/>
            <person name="Katharios P."/>
        </authorList>
    </citation>
    <scope>NUCLEOTIDE SEQUENCE [LARGE SCALE GENOMIC DNA]</scope>
    <source>
        <strain evidence="2 3">XU1</strain>
    </source>
</reference>
<name>A0A4S5CJW0_AERVE</name>
<protein>
    <submittedName>
        <fullName evidence="2">Uncharacterized protein</fullName>
    </submittedName>
</protein>
<organism evidence="2 3">
    <name type="scientific">Aeromonas veronii</name>
    <dbReference type="NCBI Taxonomy" id="654"/>
    <lineage>
        <taxon>Bacteria</taxon>
        <taxon>Pseudomonadati</taxon>
        <taxon>Pseudomonadota</taxon>
        <taxon>Gammaproteobacteria</taxon>
        <taxon>Aeromonadales</taxon>
        <taxon>Aeromonadaceae</taxon>
        <taxon>Aeromonas</taxon>
    </lineage>
</organism>
<dbReference type="Proteomes" id="UP000309618">
    <property type="component" value="Unassembled WGS sequence"/>
</dbReference>
<dbReference type="InterPro" id="IPR009813">
    <property type="entry name" value="Uncharacterised_YebG"/>
</dbReference>
<dbReference type="Pfam" id="PF07130">
    <property type="entry name" value="YebG"/>
    <property type="match status" value="1"/>
</dbReference>
<proteinExistence type="predicted"/>
<evidence type="ECO:0000256" key="1">
    <source>
        <dbReference type="SAM" id="MobiDB-lite"/>
    </source>
</evidence>
<gene>
    <name evidence="2" type="ORF">E8Q35_12125</name>
</gene>
<feature type="compositionally biased region" description="Low complexity" evidence="1">
    <location>
        <begin position="91"/>
        <end position="101"/>
    </location>
</feature>
<comment type="caution">
    <text evidence="2">The sequence shown here is derived from an EMBL/GenBank/DDBJ whole genome shotgun (WGS) entry which is preliminary data.</text>
</comment>
<accession>A0A4S5CJW0</accession>
<dbReference type="EMBL" id="SSUX01000008">
    <property type="protein sequence ID" value="THJ44931.1"/>
    <property type="molecule type" value="Genomic_DNA"/>
</dbReference>